<protein>
    <submittedName>
        <fullName evidence="1">Uncharacterized protein</fullName>
    </submittedName>
</protein>
<gene>
    <name evidence="1" type="ORF">LCGC14_2877080</name>
</gene>
<dbReference type="AlphaFoldDB" id="A0A0F9ASE8"/>
<evidence type="ECO:0000313" key="1">
    <source>
        <dbReference type="EMBL" id="KKK75106.1"/>
    </source>
</evidence>
<organism evidence="1">
    <name type="scientific">marine sediment metagenome</name>
    <dbReference type="NCBI Taxonomy" id="412755"/>
    <lineage>
        <taxon>unclassified sequences</taxon>
        <taxon>metagenomes</taxon>
        <taxon>ecological metagenomes</taxon>
    </lineage>
</organism>
<proteinExistence type="predicted"/>
<sequence length="41" mass="4967">MSEDDIGAYERAIIKARIWKELFEEYLAELHERVEEEKIGR</sequence>
<name>A0A0F9ASE8_9ZZZZ</name>
<reference evidence="1" key="1">
    <citation type="journal article" date="2015" name="Nature">
        <title>Complex archaea that bridge the gap between prokaryotes and eukaryotes.</title>
        <authorList>
            <person name="Spang A."/>
            <person name="Saw J.H."/>
            <person name="Jorgensen S.L."/>
            <person name="Zaremba-Niedzwiedzka K."/>
            <person name="Martijn J."/>
            <person name="Lind A.E."/>
            <person name="van Eijk R."/>
            <person name="Schleper C."/>
            <person name="Guy L."/>
            <person name="Ettema T.J."/>
        </authorList>
    </citation>
    <scope>NUCLEOTIDE SEQUENCE</scope>
</reference>
<accession>A0A0F9ASE8</accession>
<dbReference type="EMBL" id="LAZR01056011">
    <property type="protein sequence ID" value="KKK75106.1"/>
    <property type="molecule type" value="Genomic_DNA"/>
</dbReference>
<comment type="caution">
    <text evidence="1">The sequence shown here is derived from an EMBL/GenBank/DDBJ whole genome shotgun (WGS) entry which is preliminary data.</text>
</comment>